<reference evidence="7 8" key="1">
    <citation type="journal article" date="2019" name="Nat. Microbiol.">
        <title>Mediterranean grassland soil C-N compound turnover is dependent on rainfall and depth, and is mediated by genomically divergent microorganisms.</title>
        <authorList>
            <person name="Diamond S."/>
            <person name="Andeer P.F."/>
            <person name="Li Z."/>
            <person name="Crits-Christoph A."/>
            <person name="Burstein D."/>
            <person name="Anantharaman K."/>
            <person name="Lane K.R."/>
            <person name="Thomas B.C."/>
            <person name="Pan C."/>
            <person name="Northen T.R."/>
            <person name="Banfield J.F."/>
        </authorList>
    </citation>
    <scope>NUCLEOTIDE SEQUENCE [LARGE SCALE GENOMIC DNA]</scope>
    <source>
        <strain evidence="7">NP_3</strain>
    </source>
</reference>
<protein>
    <submittedName>
        <fullName evidence="7">Energy-coupling factor transporter transmembrane protein EcfT</fullName>
    </submittedName>
</protein>
<dbReference type="EMBL" id="VBAK01000133">
    <property type="protein sequence ID" value="TMI88864.1"/>
    <property type="molecule type" value="Genomic_DNA"/>
</dbReference>
<sequence>MSEFELLRNITIGQYLPTGSYLHRLDPRPKIIAALLLTAAVSFAPTILGNACLLAACALVVRLGRIPFGYALRGLVPAVPFLVILAVLQLVFYGRNYDPASPVIFQWGWIVVTAAVGRLVVVSAARFVELLMVTSVFTLSTRTTELTLGVESLLRPLRPLRVPAHELALVATIALRFVPTLALEAERLLRAQASRGGSLGGRRWNFVAAARRLLPILVPLFTFALTRAEELIVAMEARAYTGGGGRTRYSVLQGTLRDWLAPAVALIFLIVLLRAPFAF</sequence>
<evidence type="ECO:0000256" key="2">
    <source>
        <dbReference type="ARBA" id="ARBA00022475"/>
    </source>
</evidence>
<feature type="transmembrane region" description="Helical" evidence="6">
    <location>
        <begin position="70"/>
        <end position="92"/>
    </location>
</feature>
<dbReference type="GO" id="GO:0005886">
    <property type="term" value="C:plasma membrane"/>
    <property type="evidence" value="ECO:0007669"/>
    <property type="project" value="UniProtKB-ARBA"/>
</dbReference>
<dbReference type="PANTHER" id="PTHR34857">
    <property type="entry name" value="SLL0384 PROTEIN"/>
    <property type="match status" value="1"/>
</dbReference>
<proteinExistence type="predicted"/>
<dbReference type="InterPro" id="IPR003339">
    <property type="entry name" value="ABC/ECF_trnsptr_transmembrane"/>
</dbReference>
<keyword evidence="5 6" id="KW-0472">Membrane</keyword>
<accession>A0A537JZF4</accession>
<evidence type="ECO:0000313" key="8">
    <source>
        <dbReference type="Proteomes" id="UP000318509"/>
    </source>
</evidence>
<name>A0A537JZF4_9BACT</name>
<keyword evidence="2" id="KW-1003">Cell membrane</keyword>
<dbReference type="PANTHER" id="PTHR34857:SF2">
    <property type="entry name" value="SLL0384 PROTEIN"/>
    <property type="match status" value="1"/>
</dbReference>
<comment type="caution">
    <text evidence="7">The sequence shown here is derived from an EMBL/GenBank/DDBJ whole genome shotgun (WGS) entry which is preliminary data.</text>
</comment>
<dbReference type="Proteomes" id="UP000318509">
    <property type="component" value="Unassembled WGS sequence"/>
</dbReference>
<dbReference type="CDD" id="cd16914">
    <property type="entry name" value="EcfT"/>
    <property type="match status" value="1"/>
</dbReference>
<evidence type="ECO:0000256" key="5">
    <source>
        <dbReference type="ARBA" id="ARBA00023136"/>
    </source>
</evidence>
<dbReference type="InterPro" id="IPR051611">
    <property type="entry name" value="ECF_transporter_component"/>
</dbReference>
<keyword evidence="3 6" id="KW-0812">Transmembrane</keyword>
<dbReference type="AlphaFoldDB" id="A0A537JZF4"/>
<feature type="transmembrane region" description="Helical" evidence="6">
    <location>
        <begin position="259"/>
        <end position="277"/>
    </location>
</feature>
<evidence type="ECO:0000256" key="3">
    <source>
        <dbReference type="ARBA" id="ARBA00022692"/>
    </source>
</evidence>
<comment type="subcellular location">
    <subcellularLocation>
        <location evidence="1">Membrane</location>
        <topology evidence="1">Multi-pass membrane protein</topology>
    </subcellularLocation>
</comment>
<organism evidence="7 8">
    <name type="scientific">Candidatus Segetimicrobium genomatis</name>
    <dbReference type="NCBI Taxonomy" id="2569760"/>
    <lineage>
        <taxon>Bacteria</taxon>
        <taxon>Bacillati</taxon>
        <taxon>Candidatus Sysuimicrobiota</taxon>
        <taxon>Candidatus Sysuimicrobiia</taxon>
        <taxon>Candidatus Sysuimicrobiales</taxon>
        <taxon>Candidatus Segetimicrobiaceae</taxon>
        <taxon>Candidatus Segetimicrobium</taxon>
    </lineage>
</organism>
<evidence type="ECO:0000256" key="4">
    <source>
        <dbReference type="ARBA" id="ARBA00022989"/>
    </source>
</evidence>
<feature type="transmembrane region" description="Helical" evidence="6">
    <location>
        <begin position="104"/>
        <end position="121"/>
    </location>
</feature>
<feature type="transmembrane region" description="Helical" evidence="6">
    <location>
        <begin position="31"/>
        <end position="61"/>
    </location>
</feature>
<gene>
    <name evidence="7" type="ORF">E6H00_11325</name>
</gene>
<evidence type="ECO:0000313" key="7">
    <source>
        <dbReference type="EMBL" id="TMI88864.1"/>
    </source>
</evidence>
<evidence type="ECO:0000256" key="6">
    <source>
        <dbReference type="SAM" id="Phobius"/>
    </source>
</evidence>
<evidence type="ECO:0000256" key="1">
    <source>
        <dbReference type="ARBA" id="ARBA00004141"/>
    </source>
</evidence>
<keyword evidence="4 6" id="KW-1133">Transmembrane helix</keyword>
<dbReference type="Pfam" id="PF02361">
    <property type="entry name" value="CbiQ"/>
    <property type="match status" value="1"/>
</dbReference>